<evidence type="ECO:0000256" key="3">
    <source>
        <dbReference type="ARBA" id="ARBA00022553"/>
    </source>
</evidence>
<dbReference type="InterPro" id="IPR013098">
    <property type="entry name" value="Ig_I-set"/>
</dbReference>
<reference evidence="6" key="3">
    <citation type="submission" date="2025-09" db="UniProtKB">
        <authorList>
            <consortium name="Ensembl"/>
        </authorList>
    </citation>
    <scope>IDENTIFICATION</scope>
</reference>
<dbReference type="InterPro" id="IPR013783">
    <property type="entry name" value="Ig-like_fold"/>
</dbReference>
<dbReference type="InterPro" id="IPR003599">
    <property type="entry name" value="Ig_sub"/>
</dbReference>
<dbReference type="AlphaFoldDB" id="A0A8C4RHT5"/>
<dbReference type="InterPro" id="IPR003598">
    <property type="entry name" value="Ig_sub2"/>
</dbReference>
<sequence>MDVTEFLISLSSKYFFCNQTALPVLFKQELKDQEAQEGDKLVLHCELSKPNVSVKWKKGDVILQDSKKLQIKSKGNIEELVIDKLELEDAAVYTCDIGDKQSSAQITIKGRKNIGVCFKLQDDKANHPSSDLFSLNQSHRKWKPLLTLK</sequence>
<dbReference type="PROSITE" id="PS50835">
    <property type="entry name" value="IG_LIKE"/>
    <property type="match status" value="1"/>
</dbReference>
<evidence type="ECO:0000313" key="6">
    <source>
        <dbReference type="Ensembl" id="ENSECRP00000001871.1"/>
    </source>
</evidence>
<reference evidence="6" key="1">
    <citation type="submission" date="2021-06" db="EMBL/GenBank/DDBJ databases">
        <authorList>
            <consortium name="Wellcome Sanger Institute Data Sharing"/>
        </authorList>
    </citation>
    <scope>NUCLEOTIDE SEQUENCE [LARGE SCALE GENOMIC DNA]</scope>
</reference>
<dbReference type="Pfam" id="PF07679">
    <property type="entry name" value="I-set"/>
    <property type="match status" value="1"/>
</dbReference>
<accession>A0A8C4RHT5</accession>
<dbReference type="GeneTree" id="ENSGT00940000168428"/>
<comment type="subcellular location">
    <subcellularLocation>
        <location evidence="1">Cytoplasm</location>
    </subcellularLocation>
</comment>
<dbReference type="FunFam" id="2.60.40.10:FF:000228">
    <property type="entry name" value="obscurin isoform X4"/>
    <property type="match status" value="1"/>
</dbReference>
<keyword evidence="4" id="KW-1015">Disulfide bond</keyword>
<dbReference type="SUPFAM" id="SSF48726">
    <property type="entry name" value="Immunoglobulin"/>
    <property type="match status" value="1"/>
</dbReference>
<dbReference type="Proteomes" id="UP000694620">
    <property type="component" value="Chromosome 6"/>
</dbReference>
<dbReference type="InterPro" id="IPR052385">
    <property type="entry name" value="Obscurin/Obscurin-like_Reg"/>
</dbReference>
<evidence type="ECO:0000313" key="7">
    <source>
        <dbReference type="Proteomes" id="UP000694620"/>
    </source>
</evidence>
<name>A0A8C4RHT5_ERPCA</name>
<evidence type="ECO:0000256" key="4">
    <source>
        <dbReference type="ARBA" id="ARBA00023157"/>
    </source>
</evidence>
<dbReference type="SMART" id="SM00409">
    <property type="entry name" value="IG"/>
    <property type="match status" value="1"/>
</dbReference>
<dbReference type="SMART" id="SM00408">
    <property type="entry name" value="IGc2"/>
    <property type="match status" value="1"/>
</dbReference>
<organism evidence="6 7">
    <name type="scientific">Erpetoichthys calabaricus</name>
    <name type="common">Rope fish</name>
    <name type="synonym">Calamoichthys calabaricus</name>
    <dbReference type="NCBI Taxonomy" id="27687"/>
    <lineage>
        <taxon>Eukaryota</taxon>
        <taxon>Metazoa</taxon>
        <taxon>Chordata</taxon>
        <taxon>Craniata</taxon>
        <taxon>Vertebrata</taxon>
        <taxon>Euteleostomi</taxon>
        <taxon>Actinopterygii</taxon>
        <taxon>Polypteriformes</taxon>
        <taxon>Polypteridae</taxon>
        <taxon>Erpetoichthys</taxon>
    </lineage>
</organism>
<dbReference type="PANTHER" id="PTHR35971">
    <property type="entry name" value="SI:DKEY-31G6.6"/>
    <property type="match status" value="1"/>
</dbReference>
<dbReference type="Gene3D" id="2.60.40.10">
    <property type="entry name" value="Immunoglobulins"/>
    <property type="match status" value="1"/>
</dbReference>
<keyword evidence="7" id="KW-1185">Reference proteome</keyword>
<reference evidence="6" key="2">
    <citation type="submission" date="2025-08" db="UniProtKB">
        <authorList>
            <consortium name="Ensembl"/>
        </authorList>
    </citation>
    <scope>IDENTIFICATION</scope>
</reference>
<keyword evidence="3" id="KW-0597">Phosphoprotein</keyword>
<dbReference type="Ensembl" id="ENSECRT00000001895.1">
    <property type="protein sequence ID" value="ENSECRP00000001871.1"/>
    <property type="gene ID" value="ENSECRG00000001304.1"/>
</dbReference>
<feature type="domain" description="Ig-like" evidence="5">
    <location>
        <begin position="23"/>
        <end position="107"/>
    </location>
</feature>
<proteinExistence type="predicted"/>
<dbReference type="PANTHER" id="PTHR35971:SF5">
    <property type="entry name" value="OBSCURIN LIKE CYTOSKELETAL ADAPTOR 1"/>
    <property type="match status" value="1"/>
</dbReference>
<dbReference type="InterPro" id="IPR007110">
    <property type="entry name" value="Ig-like_dom"/>
</dbReference>
<dbReference type="GO" id="GO:0005737">
    <property type="term" value="C:cytoplasm"/>
    <property type="evidence" value="ECO:0007669"/>
    <property type="project" value="UniProtKB-SubCell"/>
</dbReference>
<evidence type="ECO:0000259" key="5">
    <source>
        <dbReference type="PROSITE" id="PS50835"/>
    </source>
</evidence>
<protein>
    <recommendedName>
        <fullName evidence="5">Ig-like domain-containing protein</fullName>
    </recommendedName>
</protein>
<keyword evidence="2" id="KW-0963">Cytoplasm</keyword>
<evidence type="ECO:0000256" key="1">
    <source>
        <dbReference type="ARBA" id="ARBA00004496"/>
    </source>
</evidence>
<dbReference type="InterPro" id="IPR036179">
    <property type="entry name" value="Ig-like_dom_sf"/>
</dbReference>
<evidence type="ECO:0000256" key="2">
    <source>
        <dbReference type="ARBA" id="ARBA00022490"/>
    </source>
</evidence>